<dbReference type="RefSeq" id="WP_114282182.1">
    <property type="nucleotide sequence ID" value="NZ_PSYR01000001.1"/>
</dbReference>
<dbReference type="EMBL" id="PSYR01000001">
    <property type="protein sequence ID" value="RCN58504.1"/>
    <property type="molecule type" value="Genomic_DNA"/>
</dbReference>
<organism evidence="2 3">
    <name type="scientific">Acidiferrobacter thiooxydans</name>
    <dbReference type="NCBI Taxonomy" id="163359"/>
    <lineage>
        <taxon>Bacteria</taxon>
        <taxon>Pseudomonadati</taxon>
        <taxon>Pseudomonadota</taxon>
        <taxon>Gammaproteobacteria</taxon>
        <taxon>Acidiferrobacterales</taxon>
        <taxon>Acidiferrobacteraceae</taxon>
        <taxon>Acidiferrobacter</taxon>
    </lineage>
</organism>
<keyword evidence="1" id="KW-1133">Transmembrane helix</keyword>
<keyword evidence="1" id="KW-0472">Membrane</keyword>
<evidence type="ECO:0008006" key="4">
    <source>
        <dbReference type="Google" id="ProtNLM"/>
    </source>
</evidence>
<reference evidence="2 3" key="1">
    <citation type="submission" date="2018-02" db="EMBL/GenBank/DDBJ databases">
        <title>Insights into the biology of acidophilic members of the Acidiferrobacteraceae family derived from comparative genomic analyses.</title>
        <authorList>
            <person name="Issotta F."/>
            <person name="Thyssen C."/>
            <person name="Mena C."/>
            <person name="Moya A."/>
            <person name="Bellenberg S."/>
            <person name="Sproer C."/>
            <person name="Covarrubias P.C."/>
            <person name="Sand W."/>
            <person name="Quatrini R."/>
            <person name="Vera M."/>
        </authorList>
    </citation>
    <scope>NUCLEOTIDE SEQUENCE [LARGE SCALE GENOMIC DNA]</scope>
    <source>
        <strain evidence="3">m-1</strain>
    </source>
</reference>
<feature type="transmembrane region" description="Helical" evidence="1">
    <location>
        <begin position="12"/>
        <end position="35"/>
    </location>
</feature>
<comment type="caution">
    <text evidence="2">The sequence shown here is derived from an EMBL/GenBank/DDBJ whole genome shotgun (WGS) entry which is preliminary data.</text>
</comment>
<dbReference type="AlphaFoldDB" id="A0A368HGH4"/>
<evidence type="ECO:0000313" key="2">
    <source>
        <dbReference type="EMBL" id="RCN58504.1"/>
    </source>
</evidence>
<keyword evidence="3" id="KW-1185">Reference proteome</keyword>
<name>A0A368HGH4_9GAMM</name>
<proteinExistence type="predicted"/>
<accession>A0A368HGH4</accession>
<sequence>MRSPSPRRDRGFILVALIFLVLVGALLLAAMAFLYGTATSTEGTQNGGAQAFTAAESGDQYGVYYLETRYWKKPPPTPLTLPAQTPSIPDPECPPAVTVTAAGGNYYIVTSVATCAGSGARWTVTRTVKAAKQRGVIQYNVITWAQQ</sequence>
<protein>
    <recommendedName>
        <fullName evidence="4">Type 4 fimbrial biogenesis protein PilX N-terminal domain-containing protein</fullName>
    </recommendedName>
</protein>
<evidence type="ECO:0000256" key="1">
    <source>
        <dbReference type="SAM" id="Phobius"/>
    </source>
</evidence>
<gene>
    <name evidence="2" type="ORF">C4900_01540</name>
</gene>
<keyword evidence="1" id="KW-0812">Transmembrane</keyword>
<evidence type="ECO:0000313" key="3">
    <source>
        <dbReference type="Proteomes" id="UP000253250"/>
    </source>
</evidence>
<dbReference type="OrthoDB" id="9960718at2"/>
<dbReference type="Proteomes" id="UP000253250">
    <property type="component" value="Unassembled WGS sequence"/>
</dbReference>